<dbReference type="EMBL" id="WJBD01000002">
    <property type="protein sequence ID" value="MBC3887258.1"/>
    <property type="molecule type" value="Genomic_DNA"/>
</dbReference>
<dbReference type="NCBIfam" id="TIGR02220">
    <property type="entry name" value="phg_TIGR02220"/>
    <property type="match status" value="1"/>
</dbReference>
<accession>A0A923HRA8</accession>
<dbReference type="InterPro" id="IPR011741">
    <property type="entry name" value="Phg_2220_C"/>
</dbReference>
<evidence type="ECO:0000313" key="4">
    <source>
        <dbReference type="Proteomes" id="UP000616595"/>
    </source>
</evidence>
<dbReference type="Pfam" id="PF09524">
    <property type="entry name" value="Phg_2220_C"/>
    <property type="match status" value="1"/>
</dbReference>
<sequence length="275" mass="31960">MAKQGWISLHRSIQDNWIWKDEPFDKRSAWIDILLMANFKENKFLLGNELVLVEAGSFITSEKKLMEKWKWSNTKVRNFLSVLEKDGMIIKKTDSKKSTLTVVNYKCYQDLEKCKRSAQEVDEKCAESAKEVREHTNNKENNENHVNNANNENKKQTVISSESQEIIEYLNQTLGTNYKSTTKATQDVIKARLKEKYTVDDFKQVIDIKYAEWSGDPKTSVWLRPSTLFGNKFESYLNQKPPDKYSSLPKNLQNALSMLHDEEVKVKEQGGSIFD</sequence>
<feature type="compositionally biased region" description="Basic and acidic residues" evidence="1">
    <location>
        <begin position="131"/>
        <end position="143"/>
    </location>
</feature>
<organism evidence="3 4">
    <name type="scientific">Acetobacterium paludosum</name>
    <dbReference type="NCBI Taxonomy" id="52693"/>
    <lineage>
        <taxon>Bacteria</taxon>
        <taxon>Bacillati</taxon>
        <taxon>Bacillota</taxon>
        <taxon>Clostridia</taxon>
        <taxon>Eubacteriales</taxon>
        <taxon>Eubacteriaceae</taxon>
        <taxon>Acetobacterium</taxon>
    </lineage>
</organism>
<keyword evidence="4" id="KW-1185">Reference proteome</keyword>
<evidence type="ECO:0000256" key="1">
    <source>
        <dbReference type="SAM" id="MobiDB-lite"/>
    </source>
</evidence>
<feature type="domain" description="Phage conserved hypothetical protein C-terminal" evidence="2">
    <location>
        <begin position="166"/>
        <end position="238"/>
    </location>
</feature>
<dbReference type="AlphaFoldDB" id="A0A923HRA8"/>
<proteinExistence type="predicted"/>
<evidence type="ECO:0000313" key="3">
    <source>
        <dbReference type="EMBL" id="MBC3887258.1"/>
    </source>
</evidence>
<gene>
    <name evidence="3" type="ORF">GH810_02905</name>
</gene>
<feature type="region of interest" description="Disordered" evidence="1">
    <location>
        <begin position="131"/>
        <end position="152"/>
    </location>
</feature>
<dbReference type="Proteomes" id="UP000616595">
    <property type="component" value="Unassembled WGS sequence"/>
</dbReference>
<reference evidence="3" key="1">
    <citation type="submission" date="2019-10" db="EMBL/GenBank/DDBJ databases">
        <authorList>
            <person name="Ross D.E."/>
            <person name="Gulliver D."/>
        </authorList>
    </citation>
    <scope>NUCLEOTIDE SEQUENCE</scope>
    <source>
        <strain evidence="3">DER-2019</strain>
    </source>
</reference>
<evidence type="ECO:0000259" key="2">
    <source>
        <dbReference type="Pfam" id="PF09524"/>
    </source>
</evidence>
<protein>
    <recommendedName>
        <fullName evidence="2">Phage conserved hypothetical protein C-terminal domain-containing protein</fullName>
    </recommendedName>
</protein>
<dbReference type="RefSeq" id="WP_148566400.1">
    <property type="nucleotide sequence ID" value="NZ_RXYA01000004.1"/>
</dbReference>
<reference evidence="3" key="2">
    <citation type="submission" date="2020-10" db="EMBL/GenBank/DDBJ databases">
        <title>Comparative genomics of the Acetobacterium genus.</title>
        <authorList>
            <person name="Marshall C."/>
            <person name="May H."/>
            <person name="Norman S."/>
        </authorList>
    </citation>
    <scope>NUCLEOTIDE SEQUENCE</scope>
    <source>
        <strain evidence="3">DER-2019</strain>
    </source>
</reference>
<name>A0A923HRA8_9FIRM</name>
<dbReference type="OrthoDB" id="9788567at2"/>
<comment type="caution">
    <text evidence="3">The sequence shown here is derived from an EMBL/GenBank/DDBJ whole genome shotgun (WGS) entry which is preliminary data.</text>
</comment>